<feature type="transmembrane region" description="Helical" evidence="9">
    <location>
        <begin position="502"/>
        <end position="520"/>
    </location>
</feature>
<dbReference type="InterPro" id="IPR036514">
    <property type="entry name" value="SGNH_hydro_sf"/>
</dbReference>
<feature type="transmembrane region" description="Helical" evidence="9">
    <location>
        <begin position="290"/>
        <end position="310"/>
    </location>
</feature>
<feature type="transmembrane region" description="Helical" evidence="9">
    <location>
        <begin position="442"/>
        <end position="458"/>
    </location>
</feature>
<evidence type="ECO:0000259" key="11">
    <source>
        <dbReference type="Pfam" id="PF19040"/>
    </source>
</evidence>
<evidence type="ECO:0000256" key="1">
    <source>
        <dbReference type="ARBA" id="ARBA00004651"/>
    </source>
</evidence>
<evidence type="ECO:0000259" key="10">
    <source>
        <dbReference type="Pfam" id="PF01757"/>
    </source>
</evidence>
<gene>
    <name evidence="12" type="ORF">EDF62_1833</name>
</gene>
<dbReference type="GO" id="GO:0016747">
    <property type="term" value="F:acyltransferase activity, transferring groups other than amino-acyl groups"/>
    <property type="evidence" value="ECO:0007669"/>
    <property type="project" value="InterPro"/>
</dbReference>
<feature type="transmembrane region" description="Helical" evidence="9">
    <location>
        <begin position="470"/>
        <end position="490"/>
    </location>
</feature>
<keyword evidence="13" id="KW-1185">Reference proteome</keyword>
<evidence type="ECO:0000256" key="7">
    <source>
        <dbReference type="ARBA" id="ARBA00023315"/>
    </source>
</evidence>
<evidence type="ECO:0000256" key="6">
    <source>
        <dbReference type="ARBA" id="ARBA00023136"/>
    </source>
</evidence>
<dbReference type="EMBL" id="SNYA01000004">
    <property type="protein sequence ID" value="TDP92616.1"/>
    <property type="molecule type" value="Genomic_DNA"/>
</dbReference>
<dbReference type="CDD" id="cd00229">
    <property type="entry name" value="SGNH_hydrolase"/>
    <property type="match status" value="1"/>
</dbReference>
<sequence>MTRGVRNAQPGRQWEAGLSELEALFGEPLSELTPEAGTEPSPAPVAGGAHGSRPSQPKCSKRPGDPESSDCVDGSGETGGAPGAATRAARRPRRSRPGQKHAAHRTQPDPEPLLLAASYYPAVDGMRAVAILSVLLFHTGLYSNGLFGVDLFFLLSGFLITLTMLREYHRTGIVHLGRFYSRRAKRLLPLLALTLGVTLLAVYIWGSRAELTRFGEQALASLVYLTNWEQIASGQEYWDGFGALNPLGHMWSLAITEQFYLVWPVLLLSVLLLGRMLSRRGSGGLRWQRSPISALLVLLVGGIGAIVAAAQPALRFDGTNADRMYLGTDTHTVGLFVGAVMAAISYLLLQYSGKNGQRARTGAGVVWGRVITWVLMSTLSLAALLGIIILSVRATSYEEPWLYRFGFTAVALLGGILVLTLTCRRNLISRLFAWPPLVETGRISYTLFLVHLPVYWTIQAVDPTVSPADIAILGIPLSLGLASGLHHLVGEPIRLRHWARRGTALFTGLMVTVTAAVLVVPELVQRTPEGHGETRVLTLGDSLANDLASALSRNASAAFTVTDGGIPGCGISGSSAQRTRAGIEQPSPRGCLPWQERWREEIRSTRPSIIVVHIAWDAVEQEIDGVWTDLTDPGFADRYRSALEEAIEVTAMPGTRVLLANARLHNGILSPEQGLAFNRILAAVLRDHPGIELLDLQGQLCSDEECGTQTEEGEDRYLDDRVHFSPAGKREIAPWLSQELLRAPAGEGSDD</sequence>
<keyword evidence="4 9" id="KW-0812">Transmembrane</keyword>
<name>A0A4R6S1U7_9MICO</name>
<dbReference type="Pfam" id="PF19040">
    <property type="entry name" value="SGNH"/>
    <property type="match status" value="1"/>
</dbReference>
<dbReference type="Proteomes" id="UP000295601">
    <property type="component" value="Unassembled WGS sequence"/>
</dbReference>
<reference evidence="12 13" key="1">
    <citation type="submission" date="2019-03" db="EMBL/GenBank/DDBJ databases">
        <title>Genomic analyses of the natural microbiome of Caenorhabditis elegans.</title>
        <authorList>
            <person name="Samuel B."/>
        </authorList>
    </citation>
    <scope>NUCLEOTIDE SEQUENCE [LARGE SCALE GENOMIC DNA]</scope>
    <source>
        <strain evidence="12 13">JUb18</strain>
    </source>
</reference>
<evidence type="ECO:0000256" key="2">
    <source>
        <dbReference type="ARBA" id="ARBA00022475"/>
    </source>
</evidence>
<dbReference type="Pfam" id="PF01757">
    <property type="entry name" value="Acyl_transf_3"/>
    <property type="match status" value="1"/>
</dbReference>
<evidence type="ECO:0000256" key="4">
    <source>
        <dbReference type="ARBA" id="ARBA00022692"/>
    </source>
</evidence>
<evidence type="ECO:0000256" key="9">
    <source>
        <dbReference type="SAM" id="Phobius"/>
    </source>
</evidence>
<evidence type="ECO:0000256" key="3">
    <source>
        <dbReference type="ARBA" id="ARBA00022679"/>
    </source>
</evidence>
<comment type="caution">
    <text evidence="12">The sequence shown here is derived from an EMBL/GenBank/DDBJ whole genome shotgun (WGS) entry which is preliminary data.</text>
</comment>
<evidence type="ECO:0000313" key="13">
    <source>
        <dbReference type="Proteomes" id="UP000295601"/>
    </source>
</evidence>
<keyword evidence="6 9" id="KW-0472">Membrane</keyword>
<evidence type="ECO:0000256" key="5">
    <source>
        <dbReference type="ARBA" id="ARBA00022989"/>
    </source>
</evidence>
<dbReference type="PANTHER" id="PTHR23028:SF53">
    <property type="entry name" value="ACYL_TRANSF_3 DOMAIN-CONTAINING PROTEIN"/>
    <property type="match status" value="1"/>
</dbReference>
<evidence type="ECO:0000313" key="12">
    <source>
        <dbReference type="EMBL" id="TDP92616.1"/>
    </source>
</evidence>
<dbReference type="PANTHER" id="PTHR23028">
    <property type="entry name" value="ACETYLTRANSFERASE"/>
    <property type="match status" value="1"/>
</dbReference>
<protein>
    <submittedName>
        <fullName evidence="12">Peptidoglycan/LPS O-acetylase OafA/YrhL</fullName>
    </submittedName>
</protein>
<dbReference type="GO" id="GO:0009103">
    <property type="term" value="P:lipopolysaccharide biosynthetic process"/>
    <property type="evidence" value="ECO:0007669"/>
    <property type="project" value="TreeGrafter"/>
</dbReference>
<dbReference type="AlphaFoldDB" id="A0A4R6S1U7"/>
<accession>A0A4R6S1U7</accession>
<dbReference type="InterPro" id="IPR043968">
    <property type="entry name" value="SGNH"/>
</dbReference>
<proteinExistence type="predicted"/>
<feature type="domain" description="SGNH" evidence="11">
    <location>
        <begin position="531"/>
        <end position="734"/>
    </location>
</feature>
<evidence type="ECO:0000256" key="8">
    <source>
        <dbReference type="SAM" id="MobiDB-lite"/>
    </source>
</evidence>
<feature type="compositionally biased region" description="Basic residues" evidence="8">
    <location>
        <begin position="88"/>
        <end position="104"/>
    </location>
</feature>
<dbReference type="SUPFAM" id="SSF52266">
    <property type="entry name" value="SGNH hydrolase"/>
    <property type="match status" value="1"/>
</dbReference>
<feature type="transmembrane region" description="Helical" evidence="9">
    <location>
        <begin position="401"/>
        <end position="421"/>
    </location>
</feature>
<feature type="transmembrane region" description="Helical" evidence="9">
    <location>
        <begin position="330"/>
        <end position="349"/>
    </location>
</feature>
<dbReference type="GO" id="GO:0005886">
    <property type="term" value="C:plasma membrane"/>
    <property type="evidence" value="ECO:0007669"/>
    <property type="project" value="UniProtKB-SubCell"/>
</dbReference>
<keyword evidence="7" id="KW-0012">Acyltransferase</keyword>
<feature type="domain" description="Acyltransferase 3" evidence="10">
    <location>
        <begin position="121"/>
        <end position="482"/>
    </location>
</feature>
<keyword evidence="3" id="KW-0808">Transferase</keyword>
<feature type="transmembrane region" description="Helical" evidence="9">
    <location>
        <begin position="186"/>
        <end position="206"/>
    </location>
</feature>
<feature type="region of interest" description="Disordered" evidence="8">
    <location>
        <begin position="1"/>
        <end position="108"/>
    </location>
</feature>
<dbReference type="Gene3D" id="3.40.50.1110">
    <property type="entry name" value="SGNH hydrolase"/>
    <property type="match status" value="1"/>
</dbReference>
<keyword evidence="2" id="KW-1003">Cell membrane</keyword>
<dbReference type="InterPro" id="IPR050879">
    <property type="entry name" value="Acyltransferase_3"/>
</dbReference>
<dbReference type="InterPro" id="IPR002656">
    <property type="entry name" value="Acyl_transf_3_dom"/>
</dbReference>
<comment type="subcellular location">
    <subcellularLocation>
        <location evidence="1">Cell membrane</location>
        <topology evidence="1">Multi-pass membrane protein</topology>
    </subcellularLocation>
</comment>
<feature type="transmembrane region" description="Helical" evidence="9">
    <location>
        <begin position="145"/>
        <end position="165"/>
    </location>
</feature>
<organism evidence="12 13">
    <name type="scientific">Leucobacter luti</name>
    <dbReference type="NCBI Taxonomy" id="340320"/>
    <lineage>
        <taxon>Bacteria</taxon>
        <taxon>Bacillati</taxon>
        <taxon>Actinomycetota</taxon>
        <taxon>Actinomycetes</taxon>
        <taxon>Micrococcales</taxon>
        <taxon>Microbacteriaceae</taxon>
        <taxon>Leucobacter</taxon>
    </lineage>
</organism>
<keyword evidence="5 9" id="KW-1133">Transmembrane helix</keyword>
<feature type="transmembrane region" description="Helical" evidence="9">
    <location>
        <begin position="260"/>
        <end position="278"/>
    </location>
</feature>
<feature type="transmembrane region" description="Helical" evidence="9">
    <location>
        <begin position="370"/>
        <end position="389"/>
    </location>
</feature>